<dbReference type="FunFam" id="1.10.287.1970:FF:000001">
    <property type="entry name" value="Alanine aminotransferase 2"/>
    <property type="match status" value="1"/>
</dbReference>
<evidence type="ECO:0000259" key="10">
    <source>
        <dbReference type="Pfam" id="PF00155"/>
    </source>
</evidence>
<keyword evidence="5" id="KW-0663">Pyridoxal phosphate</keyword>
<keyword evidence="3 11" id="KW-0032">Aminotransferase</keyword>
<evidence type="ECO:0000256" key="6">
    <source>
        <dbReference type="ARBA" id="ARBA00025708"/>
    </source>
</evidence>
<dbReference type="AlphaFoldDB" id="A0A8T9EGP6"/>
<dbReference type="CDD" id="cd00609">
    <property type="entry name" value="AAT_like"/>
    <property type="match status" value="1"/>
</dbReference>
<feature type="domain" description="Aminotransferase class I/classII large" evidence="10">
    <location>
        <begin position="158"/>
        <end position="519"/>
    </location>
</feature>
<dbReference type="PANTHER" id="PTHR11751:SF29">
    <property type="entry name" value="ALANINE TRANSAMINASE"/>
    <property type="match status" value="1"/>
</dbReference>
<evidence type="ECO:0000256" key="3">
    <source>
        <dbReference type="ARBA" id="ARBA00022576"/>
    </source>
</evidence>
<dbReference type="InterPro" id="IPR015422">
    <property type="entry name" value="PyrdxlP-dep_Trfase_small"/>
</dbReference>
<proteinExistence type="evidence at transcript level"/>
<dbReference type="GO" id="GO:0004021">
    <property type="term" value="F:L-alanine:2-oxoglutarate aminotransferase activity"/>
    <property type="evidence" value="ECO:0007669"/>
    <property type="project" value="UniProtKB-EC"/>
</dbReference>
<dbReference type="EMBL" id="MW600716">
    <property type="protein sequence ID" value="UNA06105.1"/>
    <property type="molecule type" value="mRNA"/>
</dbReference>
<comment type="similarity">
    <text evidence="7">Belongs to the class-I pyridoxal-phosphate-dependent aminotransferase family. Alanine aminotransferase subfamily.</text>
</comment>
<reference evidence="11" key="1">
    <citation type="submission" date="2021-02" db="EMBL/GenBank/DDBJ databases">
        <authorList>
            <person name="Qing W."/>
        </authorList>
    </citation>
    <scope>NUCLEOTIDE SEQUENCE</scope>
</reference>
<dbReference type="InterPro" id="IPR015424">
    <property type="entry name" value="PyrdxlP-dep_Trfase"/>
</dbReference>
<dbReference type="EC" id="2.6.1.2" evidence="8"/>
<evidence type="ECO:0000256" key="9">
    <source>
        <dbReference type="ARBA" id="ARBA00047412"/>
    </source>
</evidence>
<dbReference type="InterPro" id="IPR015421">
    <property type="entry name" value="PyrdxlP-dep_Trfase_major"/>
</dbReference>
<evidence type="ECO:0000256" key="1">
    <source>
        <dbReference type="ARBA" id="ARBA00001933"/>
    </source>
</evidence>
<dbReference type="FunFam" id="3.40.640.10:FF:000012">
    <property type="entry name" value="alanine aminotransferase 2"/>
    <property type="match status" value="1"/>
</dbReference>
<sequence>MSSRLMKLKDVLGRSKTSSPLAFAGVSRPFAESRRSFIAARRHVANGRNLRTMSDSSCEKCLTLDNMNPHIKVMEYAVRGPLVIRAGEIEKELQNGAQKPFNEVIKANIGDCHAVGQKPITFIRQVLALVAYPELLKDDKFPEDVKERARIVLGGCRGGSVGSYTDSPGIEVIRKQVAHYITERDGVPSNWEDIILSAGASDGIKSVLKLLKARVGGQKAGIMIPIPQYPLYSASIAEFNLHAIGYYLNEEKNWSLELDELERSLKEAKSHCNPRGIVIINPGNPTGQVLTRENIEGIIKFACKEKLFLFADEVYQHNIYAPNSAFHSFKKVMSEMGPPYSNMELASFMSCSKGYMGECGLRGGYSEIVNLDPQVKAMLMKSISAMLCPTVLGQATMYCVVNPPKPGEPSYEQFMEEKCGVLDSLKSRAKMVEETFNSIPGFSCQVVQGAMYAFPQMKLPPKALEAAKEKKMDPSTLYAFELLESTGICIVPGAGFGQKPGTYHFRTTILPQPEKLKAMLDMFKQFHVKFVEKYS</sequence>
<comment type="catalytic activity">
    <reaction evidence="9">
        <text>L-alanine + 2-oxoglutarate = pyruvate + L-glutamate</text>
        <dbReference type="Rhea" id="RHEA:19453"/>
        <dbReference type="ChEBI" id="CHEBI:15361"/>
        <dbReference type="ChEBI" id="CHEBI:16810"/>
        <dbReference type="ChEBI" id="CHEBI:29985"/>
        <dbReference type="ChEBI" id="CHEBI:57972"/>
        <dbReference type="EC" id="2.6.1.2"/>
    </reaction>
</comment>
<dbReference type="Pfam" id="PF00155">
    <property type="entry name" value="Aminotran_1_2"/>
    <property type="match status" value="1"/>
</dbReference>
<evidence type="ECO:0000256" key="2">
    <source>
        <dbReference type="ARBA" id="ARBA00011738"/>
    </source>
</evidence>
<name>A0A8T9EGP6_9HEMI</name>
<dbReference type="PANTHER" id="PTHR11751">
    <property type="entry name" value="ALANINE AMINOTRANSFERASE"/>
    <property type="match status" value="1"/>
</dbReference>
<evidence type="ECO:0000256" key="7">
    <source>
        <dbReference type="ARBA" id="ARBA00025785"/>
    </source>
</evidence>
<dbReference type="Gene3D" id="3.40.640.10">
    <property type="entry name" value="Type I PLP-dependent aspartate aminotransferase-like (Major domain)"/>
    <property type="match status" value="1"/>
</dbReference>
<evidence type="ECO:0000313" key="11">
    <source>
        <dbReference type="EMBL" id="UNA06105.1"/>
    </source>
</evidence>
<comment type="subunit">
    <text evidence="2">Homodimer.</text>
</comment>
<dbReference type="GO" id="GO:0030170">
    <property type="term" value="F:pyridoxal phosphate binding"/>
    <property type="evidence" value="ECO:0007669"/>
    <property type="project" value="InterPro"/>
</dbReference>
<evidence type="ECO:0000256" key="5">
    <source>
        <dbReference type="ARBA" id="ARBA00022898"/>
    </source>
</evidence>
<dbReference type="SUPFAM" id="SSF53383">
    <property type="entry name" value="PLP-dependent transferases"/>
    <property type="match status" value="1"/>
</dbReference>
<protein>
    <recommendedName>
        <fullName evidence="8">alanine transaminase</fullName>
        <ecNumber evidence="8">2.6.1.2</ecNumber>
    </recommendedName>
</protein>
<accession>A0A8T9EGP6</accession>
<organism evidence="11">
    <name type="scientific">Cyrtorhinus lividipennis</name>
    <dbReference type="NCBI Taxonomy" id="1032904"/>
    <lineage>
        <taxon>Eukaryota</taxon>
        <taxon>Metazoa</taxon>
        <taxon>Ecdysozoa</taxon>
        <taxon>Arthropoda</taxon>
        <taxon>Hexapoda</taxon>
        <taxon>Insecta</taxon>
        <taxon>Pterygota</taxon>
        <taxon>Neoptera</taxon>
        <taxon>Paraneoptera</taxon>
        <taxon>Hemiptera</taxon>
        <taxon>Heteroptera</taxon>
        <taxon>Panheteroptera</taxon>
        <taxon>Cimicomorpha</taxon>
        <taxon>Miridae</taxon>
        <taxon>Orthotylini</taxon>
        <taxon>Cyrtorhinus</taxon>
    </lineage>
</organism>
<evidence type="ECO:0000256" key="4">
    <source>
        <dbReference type="ARBA" id="ARBA00022679"/>
    </source>
</evidence>
<dbReference type="InterPro" id="IPR045088">
    <property type="entry name" value="ALAT1/2-like"/>
</dbReference>
<keyword evidence="4" id="KW-0808">Transferase</keyword>
<comment type="pathway">
    <text evidence="6">Amino-acid degradation; L-alanine degradation via transaminase pathway; pyruvate from L-alanine: step 1/1.</text>
</comment>
<dbReference type="Gene3D" id="3.90.1150.10">
    <property type="entry name" value="Aspartate Aminotransferase, domain 1"/>
    <property type="match status" value="1"/>
</dbReference>
<comment type="cofactor">
    <cofactor evidence="1">
        <name>pyridoxal 5'-phosphate</name>
        <dbReference type="ChEBI" id="CHEBI:597326"/>
    </cofactor>
</comment>
<dbReference type="InterPro" id="IPR004839">
    <property type="entry name" value="Aminotransferase_I/II_large"/>
</dbReference>
<dbReference type="Gene3D" id="1.10.287.1970">
    <property type="match status" value="1"/>
</dbReference>
<evidence type="ECO:0000256" key="8">
    <source>
        <dbReference type="ARBA" id="ARBA00026106"/>
    </source>
</evidence>
<dbReference type="FunFam" id="3.90.1150.10:FF:000010">
    <property type="entry name" value="Alanine aminotransferase 2"/>
    <property type="match status" value="1"/>
</dbReference>